<evidence type="ECO:0000256" key="1">
    <source>
        <dbReference type="SAM" id="MobiDB-lite"/>
    </source>
</evidence>
<feature type="signal peptide" evidence="2">
    <location>
        <begin position="1"/>
        <end position="21"/>
    </location>
</feature>
<gene>
    <name evidence="3" type="ORF">Aory04_000021600</name>
</gene>
<keyword evidence="2" id="KW-0732">Signal</keyword>
<feature type="chain" id="PRO_5042926929" evidence="2">
    <location>
        <begin position="22"/>
        <end position="166"/>
    </location>
</feature>
<feature type="region of interest" description="Disordered" evidence="1">
    <location>
        <begin position="139"/>
        <end position="166"/>
    </location>
</feature>
<evidence type="ECO:0000313" key="4">
    <source>
        <dbReference type="Proteomes" id="UP001165205"/>
    </source>
</evidence>
<name>A0AAN4Y654_ASPOZ</name>
<accession>A0AAN4Y654</accession>
<sequence length="166" mass="18222">MLLWLGLWCWLEGTYEPDWRGEETEVYSAEVGVDGFDDHCGVALDADADAYYTEVHDEEGPQAPVEEHAEEVLERPCRAVVHALQVMIVDFSVPAGQRRGAAREPSLVAASWKVLDVWNIRGRAPRSVGDILETPGGFHGGHAGANDADTNDNATHPDMWTESGHD</sequence>
<reference evidence="3" key="1">
    <citation type="submission" date="2023-04" db="EMBL/GenBank/DDBJ databases">
        <title>Aspergillus oryzae NBRC 4228.</title>
        <authorList>
            <person name="Ichikawa N."/>
            <person name="Sato H."/>
            <person name="Tonouchi N."/>
        </authorList>
    </citation>
    <scope>NUCLEOTIDE SEQUENCE</scope>
    <source>
        <strain evidence="3">NBRC 4228</strain>
    </source>
</reference>
<feature type="compositionally biased region" description="Low complexity" evidence="1">
    <location>
        <begin position="144"/>
        <end position="156"/>
    </location>
</feature>
<protein>
    <submittedName>
        <fullName evidence="3">Unnamed protein product</fullName>
    </submittedName>
</protein>
<dbReference type="Proteomes" id="UP001165205">
    <property type="component" value="Unassembled WGS sequence"/>
</dbReference>
<proteinExistence type="predicted"/>
<comment type="caution">
    <text evidence="3">The sequence shown here is derived from an EMBL/GenBank/DDBJ whole genome shotgun (WGS) entry which is preliminary data.</text>
</comment>
<dbReference type="AlphaFoldDB" id="A0AAN4Y654"/>
<dbReference type="EMBL" id="BSYA01000001">
    <property type="protein sequence ID" value="GMG22601.1"/>
    <property type="molecule type" value="Genomic_DNA"/>
</dbReference>
<evidence type="ECO:0000256" key="2">
    <source>
        <dbReference type="SAM" id="SignalP"/>
    </source>
</evidence>
<organism evidence="3 4">
    <name type="scientific">Aspergillus oryzae</name>
    <name type="common">Yellow koji mold</name>
    <dbReference type="NCBI Taxonomy" id="5062"/>
    <lineage>
        <taxon>Eukaryota</taxon>
        <taxon>Fungi</taxon>
        <taxon>Dikarya</taxon>
        <taxon>Ascomycota</taxon>
        <taxon>Pezizomycotina</taxon>
        <taxon>Eurotiomycetes</taxon>
        <taxon>Eurotiomycetidae</taxon>
        <taxon>Eurotiales</taxon>
        <taxon>Aspergillaceae</taxon>
        <taxon>Aspergillus</taxon>
        <taxon>Aspergillus subgen. Circumdati</taxon>
    </lineage>
</organism>
<evidence type="ECO:0000313" key="3">
    <source>
        <dbReference type="EMBL" id="GMG22601.1"/>
    </source>
</evidence>